<reference evidence="2 3" key="1">
    <citation type="journal article" date="2015" name="Environ. Microbiol.">
        <title>Methane oxidation coupled to nitrate reduction under hypoxia by the Gammaproteobacterium Methylomonas denitrificans, sp. nov. type strain FJG1.</title>
        <authorList>
            <person name="Kits K.D."/>
            <person name="Klotz M.G."/>
            <person name="Stein L.Y."/>
        </authorList>
    </citation>
    <scope>NUCLEOTIDE SEQUENCE [LARGE SCALE GENOMIC DNA]</scope>
    <source>
        <strain evidence="2 3">FJG1</strain>
    </source>
</reference>
<dbReference type="Proteomes" id="UP000030512">
    <property type="component" value="Chromosome"/>
</dbReference>
<dbReference type="PANTHER" id="PTHR22617">
    <property type="entry name" value="CHEMOTAXIS SENSOR HISTIDINE KINASE-RELATED"/>
    <property type="match status" value="1"/>
</dbReference>
<evidence type="ECO:0000313" key="3">
    <source>
        <dbReference type="Proteomes" id="UP000030512"/>
    </source>
</evidence>
<dbReference type="CDD" id="cd00732">
    <property type="entry name" value="CheW"/>
    <property type="match status" value="1"/>
</dbReference>
<dbReference type="RefSeq" id="WP_036277475.1">
    <property type="nucleotide sequence ID" value="NZ_CP014476.1"/>
</dbReference>
<dbReference type="KEGG" id="mdn:JT25_008655"/>
<dbReference type="Gene3D" id="2.30.30.40">
    <property type="entry name" value="SH3 Domains"/>
    <property type="match status" value="1"/>
</dbReference>
<organism evidence="2 3">
    <name type="scientific">Methylomonas denitrificans</name>
    <dbReference type="NCBI Taxonomy" id="1538553"/>
    <lineage>
        <taxon>Bacteria</taxon>
        <taxon>Pseudomonadati</taxon>
        <taxon>Pseudomonadota</taxon>
        <taxon>Gammaproteobacteria</taxon>
        <taxon>Methylococcales</taxon>
        <taxon>Methylococcaceae</taxon>
        <taxon>Methylomonas</taxon>
    </lineage>
</organism>
<dbReference type="GO" id="GO:0007165">
    <property type="term" value="P:signal transduction"/>
    <property type="evidence" value="ECO:0007669"/>
    <property type="project" value="InterPro"/>
</dbReference>
<accession>A0A126T3B1</accession>
<keyword evidence="3" id="KW-1185">Reference proteome</keyword>
<dbReference type="InterPro" id="IPR036061">
    <property type="entry name" value="CheW-like_dom_sf"/>
</dbReference>
<sequence length="188" mass="20015">MTELATIQDKLPVAQGKTTAMAGQYLTFTLGGELYALGILSSKEIIDYGNLTEVPMMPVFVRGVINLRGSVVPVVDLLARFGKGATPIAKRTGIVIVETINDADDGSTQDLGIIVDAVNEVVEISQEDIEPAPSFGTGIRPDFINGMAKRNGRFVILLNVSKVLSVDEMATLSKVGHGRELLLDTEAG</sequence>
<name>A0A126T3B1_9GAMM</name>
<dbReference type="SUPFAM" id="SSF50341">
    <property type="entry name" value="CheW-like"/>
    <property type="match status" value="1"/>
</dbReference>
<dbReference type="SMART" id="SM00260">
    <property type="entry name" value="CheW"/>
    <property type="match status" value="1"/>
</dbReference>
<protein>
    <submittedName>
        <fullName evidence="2">Chemotaxis protein CheW</fullName>
    </submittedName>
</protein>
<gene>
    <name evidence="2" type="ORF">JT25_008655</name>
</gene>
<dbReference type="GO" id="GO:0005829">
    <property type="term" value="C:cytosol"/>
    <property type="evidence" value="ECO:0007669"/>
    <property type="project" value="TreeGrafter"/>
</dbReference>
<dbReference type="PROSITE" id="PS50851">
    <property type="entry name" value="CHEW"/>
    <property type="match status" value="1"/>
</dbReference>
<dbReference type="EMBL" id="CP014476">
    <property type="protein sequence ID" value="AMK76558.1"/>
    <property type="molecule type" value="Genomic_DNA"/>
</dbReference>
<dbReference type="OrthoDB" id="9790406at2"/>
<dbReference type="Gene3D" id="2.40.50.180">
    <property type="entry name" value="CheA-289, Domain 4"/>
    <property type="match status" value="1"/>
</dbReference>
<dbReference type="STRING" id="1538553.JT25_008655"/>
<dbReference type="InterPro" id="IPR039315">
    <property type="entry name" value="CheW"/>
</dbReference>
<proteinExistence type="predicted"/>
<dbReference type="PANTHER" id="PTHR22617:SF41">
    <property type="entry name" value="CHEMOTAXIS SIGNAL TRANSDUCTION SYSTEM ADAPTOR PROTEIN CHEW"/>
    <property type="match status" value="1"/>
</dbReference>
<evidence type="ECO:0000259" key="1">
    <source>
        <dbReference type="PROSITE" id="PS50851"/>
    </source>
</evidence>
<evidence type="ECO:0000313" key="2">
    <source>
        <dbReference type="EMBL" id="AMK76558.1"/>
    </source>
</evidence>
<dbReference type="Pfam" id="PF01584">
    <property type="entry name" value="CheW"/>
    <property type="match status" value="1"/>
</dbReference>
<dbReference type="GO" id="GO:0006935">
    <property type="term" value="P:chemotaxis"/>
    <property type="evidence" value="ECO:0007669"/>
    <property type="project" value="InterPro"/>
</dbReference>
<feature type="domain" description="CheW-like" evidence="1">
    <location>
        <begin position="22"/>
        <end position="169"/>
    </location>
</feature>
<dbReference type="InterPro" id="IPR002545">
    <property type="entry name" value="CheW-lke_dom"/>
</dbReference>
<dbReference type="AlphaFoldDB" id="A0A126T3B1"/>